<proteinExistence type="predicted"/>
<organism evidence="3 4">
    <name type="scientific">Plectus sambesii</name>
    <dbReference type="NCBI Taxonomy" id="2011161"/>
    <lineage>
        <taxon>Eukaryota</taxon>
        <taxon>Metazoa</taxon>
        <taxon>Ecdysozoa</taxon>
        <taxon>Nematoda</taxon>
        <taxon>Chromadorea</taxon>
        <taxon>Plectida</taxon>
        <taxon>Plectina</taxon>
        <taxon>Plectoidea</taxon>
        <taxon>Plectidae</taxon>
        <taxon>Plectus</taxon>
    </lineage>
</organism>
<evidence type="ECO:0000313" key="4">
    <source>
        <dbReference type="WBParaSite" id="PSAMB.scaffold144size73127.g2486.t1"/>
    </source>
</evidence>
<evidence type="ECO:0000256" key="1">
    <source>
        <dbReference type="SAM" id="MobiDB-lite"/>
    </source>
</evidence>
<dbReference type="CDD" id="cd15457">
    <property type="entry name" value="NADAR"/>
    <property type="match status" value="1"/>
</dbReference>
<reference evidence="4" key="1">
    <citation type="submission" date="2022-11" db="UniProtKB">
        <authorList>
            <consortium name="WormBaseParasite"/>
        </authorList>
    </citation>
    <scope>IDENTIFICATION</scope>
</reference>
<evidence type="ECO:0000313" key="3">
    <source>
        <dbReference type="Proteomes" id="UP000887566"/>
    </source>
</evidence>
<dbReference type="AlphaFoldDB" id="A0A914V1H8"/>
<dbReference type="Proteomes" id="UP000887566">
    <property type="component" value="Unplaced"/>
</dbReference>
<feature type="compositionally biased region" description="Polar residues" evidence="1">
    <location>
        <begin position="1"/>
        <end position="10"/>
    </location>
</feature>
<dbReference type="Gene3D" id="1.10.357.40">
    <property type="entry name" value="YbiA-like"/>
    <property type="match status" value="1"/>
</dbReference>
<dbReference type="SUPFAM" id="SSF143990">
    <property type="entry name" value="YbiA-like"/>
    <property type="match status" value="1"/>
</dbReference>
<dbReference type="InterPro" id="IPR012816">
    <property type="entry name" value="NADAR"/>
</dbReference>
<keyword evidence="3" id="KW-1185">Reference proteome</keyword>
<accession>A0A914V1H8</accession>
<feature type="region of interest" description="Disordered" evidence="1">
    <location>
        <begin position="1"/>
        <end position="26"/>
    </location>
</feature>
<feature type="domain" description="NADAR" evidence="2">
    <location>
        <begin position="134"/>
        <end position="308"/>
    </location>
</feature>
<sequence length="378" mass="41976">MSTPTTLKQIEQSKKRMEARKKAATNAGAGDYYGYQPLSWSTRSGGYGFGQQYGSYNRPHSNRGTSTHIDFTDDLAVGRQYTSFEHKKSSKQSGGARPFVPKEKAVIKVEEAPDSVECDEVVIDDEKLVCFNGRQHWLSNLYASPMTIEGHEYPSVEHYYQACKLYTLGDARLAMQIRRIPDAGNVKVAAKRLLREVVSNEQVDHWKNTKGPIILKHAIVHKFVQNPQLREKLIATGDSLLAHTYDKDRVFATGCTKEKLTEWAKQNAGKTIKIPKNISNETMVYVPLMGEGKNVLGVIGMQVREQVRHMQSTTREVDDPILAAAMANLNLYSAAADKKTNDVTTSDGIDGDDNSPSNKDDDAANTSPSKTTKSKKST</sequence>
<dbReference type="Pfam" id="PF08719">
    <property type="entry name" value="NADAR"/>
    <property type="match status" value="1"/>
</dbReference>
<name>A0A914V1H8_9BILA</name>
<protein>
    <submittedName>
        <fullName evidence="4">NADAR domain-containing protein</fullName>
    </submittedName>
</protein>
<dbReference type="WBParaSite" id="PSAMB.scaffold144size73127.g2486.t1">
    <property type="protein sequence ID" value="PSAMB.scaffold144size73127.g2486.t1"/>
    <property type="gene ID" value="PSAMB.scaffold144size73127.g2486"/>
</dbReference>
<feature type="region of interest" description="Disordered" evidence="1">
    <location>
        <begin position="336"/>
        <end position="378"/>
    </location>
</feature>
<evidence type="ECO:0000259" key="2">
    <source>
        <dbReference type="Pfam" id="PF08719"/>
    </source>
</evidence>
<dbReference type="InterPro" id="IPR037238">
    <property type="entry name" value="YbiA-like_sf"/>
</dbReference>